<keyword evidence="8" id="KW-1185">Reference proteome</keyword>
<dbReference type="EMBL" id="UHDZ01000001">
    <property type="protein sequence ID" value="SUM68796.1"/>
    <property type="molecule type" value="Genomic_DNA"/>
</dbReference>
<dbReference type="PROSITE" id="PS51257">
    <property type="entry name" value="PROKAR_LIPOPROTEIN"/>
    <property type="match status" value="1"/>
</dbReference>
<dbReference type="Gene3D" id="3.40.30.10">
    <property type="entry name" value="Glutaredoxin"/>
    <property type="match status" value="1"/>
</dbReference>
<organism evidence="7 8">
    <name type="scientific">Staphylococcus saccharolyticus</name>
    <dbReference type="NCBI Taxonomy" id="33028"/>
    <lineage>
        <taxon>Bacteria</taxon>
        <taxon>Bacillati</taxon>
        <taxon>Bacillota</taxon>
        <taxon>Bacilli</taxon>
        <taxon>Bacillales</taxon>
        <taxon>Staphylococcaceae</taxon>
        <taxon>Staphylococcus</taxon>
    </lineage>
</organism>
<reference evidence="7 8" key="1">
    <citation type="submission" date="2018-06" db="EMBL/GenBank/DDBJ databases">
        <authorList>
            <consortium name="Pathogen Informatics"/>
            <person name="Doyle S."/>
        </authorList>
    </citation>
    <scope>NUCLEOTIDE SEQUENCE [LARGE SCALE GENOMIC DNA]</scope>
    <source>
        <strain evidence="7 8">NCTC11807</strain>
    </source>
</reference>
<dbReference type="GO" id="GO:0016491">
    <property type="term" value="F:oxidoreductase activity"/>
    <property type="evidence" value="ECO:0007669"/>
    <property type="project" value="UniProtKB-KW"/>
</dbReference>
<gene>
    <name evidence="7" type="primary">bdbD</name>
    <name evidence="7" type="ORF">NCTC11807_00639</name>
</gene>
<name>A0A380H1J0_9STAP</name>
<accession>A0A380H1J0</accession>
<proteinExistence type="inferred from homology"/>
<keyword evidence="5" id="KW-0676">Redox-active center</keyword>
<dbReference type="InterPro" id="IPR036249">
    <property type="entry name" value="Thioredoxin-like_sf"/>
</dbReference>
<evidence type="ECO:0000256" key="1">
    <source>
        <dbReference type="ARBA" id="ARBA00005791"/>
    </source>
</evidence>
<sequence>MKKVIGFVCIICMIALYSCSNQSSSLKESEKGKPVVMIFGDFKCSYCKKVEENVMSQLKKKYIDTNNVKFQYVNLAFLGKDSIIGSRAQHAVNHYAPKYSLQFQKSMFKQQQDEDKQWITEKLVDRQIDKLNISKEDKKAIKKDYKTNGSTSWKEAKKDQQIAKDNHIKQVPTAFVKGKKVEDPYHFSNYVELLENE</sequence>
<dbReference type="InterPro" id="IPR012336">
    <property type="entry name" value="Thioredoxin-like_fold"/>
</dbReference>
<dbReference type="GeneID" id="63934927"/>
<dbReference type="PANTHER" id="PTHR13887">
    <property type="entry name" value="GLUTATHIONE S-TRANSFERASE KAPPA"/>
    <property type="match status" value="1"/>
</dbReference>
<dbReference type="PANTHER" id="PTHR13887:SF14">
    <property type="entry name" value="DISULFIDE BOND FORMATION PROTEIN D"/>
    <property type="match status" value="1"/>
</dbReference>
<keyword evidence="3" id="KW-0560">Oxidoreductase</keyword>
<protein>
    <submittedName>
        <fullName evidence="7">Glutaredoxin</fullName>
    </submittedName>
</protein>
<evidence type="ECO:0000259" key="6">
    <source>
        <dbReference type="Pfam" id="PF13462"/>
    </source>
</evidence>
<dbReference type="AlphaFoldDB" id="A0A380H1J0"/>
<evidence type="ECO:0000313" key="7">
    <source>
        <dbReference type="EMBL" id="SUM68796.1"/>
    </source>
</evidence>
<comment type="similarity">
    <text evidence="1">Belongs to the thioredoxin family. DsbA subfamily.</text>
</comment>
<evidence type="ECO:0000313" key="8">
    <source>
        <dbReference type="Proteomes" id="UP000255425"/>
    </source>
</evidence>
<evidence type="ECO:0000256" key="2">
    <source>
        <dbReference type="ARBA" id="ARBA00022729"/>
    </source>
</evidence>
<keyword evidence="4" id="KW-1015">Disulfide bond</keyword>
<keyword evidence="2" id="KW-0732">Signal</keyword>
<dbReference type="RefSeq" id="WP_115312728.1">
    <property type="nucleotide sequence ID" value="NZ_CP066042.1"/>
</dbReference>
<evidence type="ECO:0000256" key="3">
    <source>
        <dbReference type="ARBA" id="ARBA00023002"/>
    </source>
</evidence>
<dbReference type="Pfam" id="PF13462">
    <property type="entry name" value="Thioredoxin_4"/>
    <property type="match status" value="1"/>
</dbReference>
<evidence type="ECO:0000256" key="4">
    <source>
        <dbReference type="ARBA" id="ARBA00023157"/>
    </source>
</evidence>
<feature type="domain" description="Thioredoxin-like fold" evidence="6">
    <location>
        <begin position="30"/>
        <end position="195"/>
    </location>
</feature>
<evidence type="ECO:0000256" key="5">
    <source>
        <dbReference type="ARBA" id="ARBA00023284"/>
    </source>
</evidence>
<dbReference type="SUPFAM" id="SSF52833">
    <property type="entry name" value="Thioredoxin-like"/>
    <property type="match status" value="1"/>
</dbReference>
<dbReference type="Proteomes" id="UP000255425">
    <property type="component" value="Unassembled WGS sequence"/>
</dbReference>